<evidence type="ECO:0000313" key="1">
    <source>
        <dbReference type="EMBL" id="MEL0660229.1"/>
    </source>
</evidence>
<dbReference type="Proteomes" id="UP001366060">
    <property type="component" value="Unassembled WGS sequence"/>
</dbReference>
<dbReference type="EMBL" id="JBAKBA010000036">
    <property type="protein sequence ID" value="MEL0660229.1"/>
    <property type="molecule type" value="Genomic_DNA"/>
</dbReference>
<dbReference type="RefSeq" id="WP_341628698.1">
    <property type="nucleotide sequence ID" value="NZ_JBAKBA010000036.1"/>
</dbReference>
<reference evidence="1 2" key="1">
    <citation type="submission" date="2024-02" db="EMBL/GenBank/DDBJ databases">
        <title>Bacteria isolated from the canopy kelp, Nereocystis luetkeana.</title>
        <authorList>
            <person name="Pfister C.A."/>
            <person name="Younker I.T."/>
            <person name="Light S.H."/>
        </authorList>
    </citation>
    <scope>NUCLEOTIDE SEQUENCE [LARGE SCALE GENOMIC DNA]</scope>
    <source>
        <strain evidence="1 2">TI.2.07</strain>
    </source>
</reference>
<keyword evidence="2" id="KW-1185">Reference proteome</keyword>
<gene>
    <name evidence="1" type="ORF">V6255_13915</name>
</gene>
<evidence type="ECO:0000313" key="2">
    <source>
        <dbReference type="Proteomes" id="UP001366060"/>
    </source>
</evidence>
<sequence length="53" mass="6157">MNIIKKAWKTYCDWLDEMGLTPENKRCCIPLDERAQKALRGEQASDTSIDNKK</sequence>
<protein>
    <submittedName>
        <fullName evidence="1">Uncharacterized protein</fullName>
    </submittedName>
</protein>
<proteinExistence type="predicted"/>
<comment type="caution">
    <text evidence="1">The sequence shown here is derived from an EMBL/GenBank/DDBJ whole genome shotgun (WGS) entry which is preliminary data.</text>
</comment>
<name>A0ABU9HE91_9GAMM</name>
<organism evidence="1 2">
    <name type="scientific">Psychromonas arctica</name>
    <dbReference type="NCBI Taxonomy" id="168275"/>
    <lineage>
        <taxon>Bacteria</taxon>
        <taxon>Pseudomonadati</taxon>
        <taxon>Pseudomonadota</taxon>
        <taxon>Gammaproteobacteria</taxon>
        <taxon>Alteromonadales</taxon>
        <taxon>Psychromonadaceae</taxon>
        <taxon>Psychromonas</taxon>
    </lineage>
</organism>
<accession>A0ABU9HE91</accession>